<evidence type="ECO:0000256" key="1">
    <source>
        <dbReference type="SAM" id="MobiDB-lite"/>
    </source>
</evidence>
<accession>A0ABZ1ENV0</accession>
<keyword evidence="3" id="KW-1185">Reference proteome</keyword>
<evidence type="ECO:0000313" key="2">
    <source>
        <dbReference type="EMBL" id="WSB05758.1"/>
    </source>
</evidence>
<protein>
    <submittedName>
        <fullName evidence="2">Uncharacterized protein</fullName>
    </submittedName>
</protein>
<feature type="compositionally biased region" description="Basic and acidic residues" evidence="1">
    <location>
        <begin position="128"/>
        <end position="139"/>
    </location>
</feature>
<dbReference type="EMBL" id="CP109083">
    <property type="protein sequence ID" value="WSB05758.1"/>
    <property type="molecule type" value="Genomic_DNA"/>
</dbReference>
<organism evidence="2 3">
    <name type="scientific">Streptomyces cyaneofuscatus</name>
    <dbReference type="NCBI Taxonomy" id="66883"/>
    <lineage>
        <taxon>Bacteria</taxon>
        <taxon>Bacillati</taxon>
        <taxon>Actinomycetota</taxon>
        <taxon>Actinomycetes</taxon>
        <taxon>Kitasatosporales</taxon>
        <taxon>Streptomycetaceae</taxon>
        <taxon>Streptomyces</taxon>
    </lineage>
</organism>
<gene>
    <name evidence="2" type="ORF">OG849_00105</name>
</gene>
<proteinExistence type="predicted"/>
<dbReference type="RefSeq" id="WP_326701918.1">
    <property type="nucleotide sequence ID" value="NZ_CP109083.1"/>
</dbReference>
<sequence length="194" mass="20074">MSAAGAPECFPDSRIQVTVPALDLPAQTAQAWRTAGHRAPTAAVCSLENDPVLKPAGGADHTEPEPARPWGPGGLAVFAAYTSLVDREDPADITRAGEKVRGPPEATPADGDGLYGQHTDPFGPPVVDKAHSTAGELRRPWTATHDNTRIPPVSGSIRPQPRASSPLPAPGRAPASREAQTASMSDAPDGLFGT</sequence>
<feature type="region of interest" description="Disordered" evidence="1">
    <location>
        <begin position="93"/>
        <end position="194"/>
    </location>
</feature>
<name>A0ABZ1ENV0_9ACTN</name>
<reference evidence="2 3" key="1">
    <citation type="submission" date="2022-10" db="EMBL/GenBank/DDBJ databases">
        <title>The complete genomes of actinobacterial strains from the NBC collection.</title>
        <authorList>
            <person name="Joergensen T.S."/>
            <person name="Alvarez Arevalo M."/>
            <person name="Sterndorff E.B."/>
            <person name="Faurdal D."/>
            <person name="Vuksanovic O."/>
            <person name="Mourched A.-S."/>
            <person name="Charusanti P."/>
            <person name="Shaw S."/>
            <person name="Blin K."/>
            <person name="Weber T."/>
        </authorList>
    </citation>
    <scope>NUCLEOTIDE SEQUENCE [LARGE SCALE GENOMIC DNA]</scope>
    <source>
        <strain evidence="2 3">NBC 01792</strain>
    </source>
</reference>
<evidence type="ECO:0000313" key="3">
    <source>
        <dbReference type="Proteomes" id="UP001356428"/>
    </source>
</evidence>
<feature type="compositionally biased region" description="Basic and acidic residues" evidence="1">
    <location>
        <begin position="93"/>
        <end position="102"/>
    </location>
</feature>
<dbReference type="Proteomes" id="UP001356428">
    <property type="component" value="Chromosome"/>
</dbReference>